<comment type="caution">
    <text evidence="2">The sequence shown here is derived from an EMBL/GenBank/DDBJ whole genome shotgun (WGS) entry which is preliminary data.</text>
</comment>
<evidence type="ECO:0000313" key="2">
    <source>
        <dbReference type="EMBL" id="KGE16080.1"/>
    </source>
</evidence>
<feature type="domain" description="Serine/threonine specific protein phosphatases" evidence="1">
    <location>
        <begin position="65"/>
        <end position="70"/>
    </location>
</feature>
<name>A0A0B8TCF5_9SPHI</name>
<evidence type="ECO:0000259" key="1">
    <source>
        <dbReference type="PROSITE" id="PS00125"/>
    </source>
</evidence>
<dbReference type="GO" id="GO:0016791">
    <property type="term" value="F:phosphatase activity"/>
    <property type="evidence" value="ECO:0007669"/>
    <property type="project" value="TreeGrafter"/>
</dbReference>
<dbReference type="OrthoDB" id="7550081at2"/>
<reference evidence="2 3" key="2">
    <citation type="journal article" date="2015" name="PLoS ONE">
        <title>Whole-Genome Optical Mapping and Finished Genome Sequence of Sphingobacterium deserti sp. nov., a New Species Isolated from the Western Desert of China.</title>
        <authorList>
            <person name="Teng C."/>
            <person name="Zhou Z."/>
            <person name="Molnar I."/>
            <person name="Li X."/>
            <person name="Tang R."/>
            <person name="Chen M."/>
            <person name="Wang L."/>
            <person name="Su S."/>
            <person name="Zhang W."/>
            <person name="Lin M."/>
        </authorList>
    </citation>
    <scope>NUCLEOTIDE SEQUENCE [LARGE SCALE GENOMIC DNA]</scope>
    <source>
        <strain evidence="3">ACCC05744</strain>
    </source>
</reference>
<dbReference type="RefSeq" id="WP_052071920.1">
    <property type="nucleotide sequence ID" value="NZ_JJMU01000002.1"/>
</dbReference>
<dbReference type="Proteomes" id="UP000031802">
    <property type="component" value="Unassembled WGS sequence"/>
</dbReference>
<evidence type="ECO:0000313" key="3">
    <source>
        <dbReference type="Proteomes" id="UP000031802"/>
    </source>
</evidence>
<dbReference type="InterPro" id="IPR006186">
    <property type="entry name" value="Ser/Thr-sp_prot-phosphatase"/>
</dbReference>
<dbReference type="eggNOG" id="COG0639">
    <property type="taxonomic scope" value="Bacteria"/>
</dbReference>
<keyword evidence="3" id="KW-1185">Reference proteome</keyword>
<proteinExistence type="predicted"/>
<dbReference type="GO" id="GO:0008803">
    <property type="term" value="F:bis(5'-nucleosyl)-tetraphosphatase (symmetrical) activity"/>
    <property type="evidence" value="ECO:0007669"/>
    <property type="project" value="TreeGrafter"/>
</dbReference>
<dbReference type="AlphaFoldDB" id="A0A0B8TCF5"/>
<dbReference type="GO" id="GO:0005737">
    <property type="term" value="C:cytoplasm"/>
    <property type="evidence" value="ECO:0007669"/>
    <property type="project" value="TreeGrafter"/>
</dbReference>
<dbReference type="EMBL" id="JJMU01000002">
    <property type="protein sequence ID" value="KGE16080.1"/>
    <property type="molecule type" value="Genomic_DNA"/>
</dbReference>
<dbReference type="Gene3D" id="3.60.21.10">
    <property type="match status" value="1"/>
</dbReference>
<dbReference type="PROSITE" id="PS00125">
    <property type="entry name" value="SER_THR_PHOSPHATASE"/>
    <property type="match status" value="1"/>
</dbReference>
<dbReference type="Pfam" id="PF00149">
    <property type="entry name" value="Metallophos"/>
    <property type="match status" value="1"/>
</dbReference>
<dbReference type="SUPFAM" id="SSF56300">
    <property type="entry name" value="Metallo-dependent phosphatases"/>
    <property type="match status" value="1"/>
</dbReference>
<dbReference type="PANTHER" id="PTHR42850">
    <property type="entry name" value="METALLOPHOSPHOESTERASE"/>
    <property type="match status" value="1"/>
</dbReference>
<dbReference type="PANTHER" id="PTHR42850:SF4">
    <property type="entry name" value="ZINC-DEPENDENT ENDOPOLYPHOSPHATASE"/>
    <property type="match status" value="1"/>
</dbReference>
<organism evidence="2 3">
    <name type="scientific">Sphingobacterium deserti</name>
    <dbReference type="NCBI Taxonomy" id="1229276"/>
    <lineage>
        <taxon>Bacteria</taxon>
        <taxon>Pseudomonadati</taxon>
        <taxon>Bacteroidota</taxon>
        <taxon>Sphingobacteriia</taxon>
        <taxon>Sphingobacteriales</taxon>
        <taxon>Sphingobacteriaceae</taxon>
        <taxon>Sphingobacterium</taxon>
    </lineage>
</organism>
<protein>
    <submittedName>
        <fullName evidence="2">Serine/threonine specific protein phosphatase</fullName>
    </submittedName>
</protein>
<sequence>MRLFVVGDIHGDDKKFRAALKSVSLKKTDKLILIGDLIDRGRDSKGVLDSLTLLKSNGFDNIVYIRGNHEQMLLDAFKDPDKEYIWLKNGGDKTLLSFKVNFCDQIPKEYISLIESSVFYHQHNDYIFVHAGIDFKLDDPLSDAKSLMWTREINETAFENSAFAGKKIVHGHTPVSRSVITHSLQRSSIINVDNGVYMKNNDFGSLSIVNLDTMKANFI</sequence>
<accession>A0A0B8TCF5</accession>
<reference evidence="3" key="1">
    <citation type="submission" date="2014-04" db="EMBL/GenBank/DDBJ databases">
        <title>Whole-Genome optical mapping and complete genome sequence of Sphingobacterium deserti sp. nov., a new spaces isolated from desert in the west of China.</title>
        <authorList>
            <person name="Teng C."/>
            <person name="Zhou Z."/>
            <person name="Li X."/>
            <person name="Chen M."/>
            <person name="Lin M."/>
            <person name="Wang L."/>
            <person name="Su S."/>
            <person name="Zhang C."/>
            <person name="Zhang W."/>
        </authorList>
    </citation>
    <scope>NUCLEOTIDE SEQUENCE [LARGE SCALE GENOMIC DNA]</scope>
    <source>
        <strain evidence="3">ACCC05744</strain>
    </source>
</reference>
<dbReference type="InterPro" id="IPR029052">
    <property type="entry name" value="Metallo-depent_PP-like"/>
</dbReference>
<dbReference type="STRING" id="1229276.DI53_0195"/>
<dbReference type="CDD" id="cd00144">
    <property type="entry name" value="MPP_PPP_family"/>
    <property type="match status" value="1"/>
</dbReference>
<dbReference type="PATRIC" id="fig|1229276.3.peg.200"/>
<dbReference type="InterPro" id="IPR050126">
    <property type="entry name" value="Ap4A_hydrolase"/>
</dbReference>
<dbReference type="GO" id="GO:0110154">
    <property type="term" value="P:RNA decapping"/>
    <property type="evidence" value="ECO:0007669"/>
    <property type="project" value="TreeGrafter"/>
</dbReference>
<dbReference type="InterPro" id="IPR004843">
    <property type="entry name" value="Calcineurin-like_PHP"/>
</dbReference>
<gene>
    <name evidence="2" type="ORF">DI53_0195</name>
</gene>